<comment type="subcellular location">
    <subcellularLocation>
        <location evidence="1 6">Membrane</location>
        <topology evidence="1 6">Multi-pass membrane protein</topology>
    </subcellularLocation>
</comment>
<evidence type="ECO:0000256" key="6">
    <source>
        <dbReference type="RuleBase" id="RU361218"/>
    </source>
</evidence>
<keyword evidence="8" id="KW-1185">Reference proteome</keyword>
<name>A0ABQ9K4R3_9CUCU</name>
<feature type="transmembrane region" description="Helical" evidence="6">
    <location>
        <begin position="190"/>
        <end position="215"/>
    </location>
</feature>
<evidence type="ECO:0000256" key="2">
    <source>
        <dbReference type="ARBA" id="ARBA00006840"/>
    </source>
</evidence>
<feature type="transmembrane region" description="Helical" evidence="6">
    <location>
        <begin position="12"/>
        <end position="31"/>
    </location>
</feature>
<dbReference type="InterPro" id="IPR000301">
    <property type="entry name" value="Tetraspanin_animals"/>
</dbReference>
<dbReference type="PANTHER" id="PTHR19282">
    <property type="entry name" value="TETRASPANIN"/>
    <property type="match status" value="1"/>
</dbReference>
<dbReference type="SUPFAM" id="SSF48652">
    <property type="entry name" value="Tetraspanin"/>
    <property type="match status" value="1"/>
</dbReference>
<dbReference type="InterPro" id="IPR018499">
    <property type="entry name" value="Tetraspanin/Peripherin"/>
</dbReference>
<dbReference type="PANTHER" id="PTHR19282:SF521">
    <property type="entry name" value="IP01817P-RELATED"/>
    <property type="match status" value="1"/>
</dbReference>
<comment type="caution">
    <text evidence="7">The sequence shown here is derived from an EMBL/GenBank/DDBJ whole genome shotgun (WGS) entry which is preliminary data.</text>
</comment>
<feature type="transmembrane region" description="Helical" evidence="6">
    <location>
        <begin position="84"/>
        <end position="109"/>
    </location>
</feature>
<keyword evidence="3 6" id="KW-0812">Transmembrane</keyword>
<dbReference type="Gene3D" id="1.10.1450.10">
    <property type="entry name" value="Tetraspanin"/>
    <property type="match status" value="1"/>
</dbReference>
<feature type="transmembrane region" description="Helical" evidence="6">
    <location>
        <begin position="51"/>
        <end position="77"/>
    </location>
</feature>
<evidence type="ECO:0000256" key="3">
    <source>
        <dbReference type="ARBA" id="ARBA00022692"/>
    </source>
</evidence>
<reference evidence="7" key="1">
    <citation type="journal article" date="2023" name="Insect Mol. Biol.">
        <title>Genome sequencing provides insights into the evolution of gene families encoding plant cell wall-degrading enzymes in longhorned beetles.</title>
        <authorList>
            <person name="Shin N.R."/>
            <person name="Okamura Y."/>
            <person name="Kirsch R."/>
            <person name="Pauchet Y."/>
        </authorList>
    </citation>
    <scope>NUCLEOTIDE SEQUENCE</scope>
    <source>
        <strain evidence="7">MMC_N1</strain>
    </source>
</reference>
<evidence type="ECO:0000256" key="1">
    <source>
        <dbReference type="ARBA" id="ARBA00004141"/>
    </source>
</evidence>
<gene>
    <name evidence="7" type="ORF">NQ317_006055</name>
</gene>
<organism evidence="7 8">
    <name type="scientific">Molorchus minor</name>
    <dbReference type="NCBI Taxonomy" id="1323400"/>
    <lineage>
        <taxon>Eukaryota</taxon>
        <taxon>Metazoa</taxon>
        <taxon>Ecdysozoa</taxon>
        <taxon>Arthropoda</taxon>
        <taxon>Hexapoda</taxon>
        <taxon>Insecta</taxon>
        <taxon>Pterygota</taxon>
        <taxon>Neoptera</taxon>
        <taxon>Endopterygota</taxon>
        <taxon>Coleoptera</taxon>
        <taxon>Polyphaga</taxon>
        <taxon>Cucujiformia</taxon>
        <taxon>Chrysomeloidea</taxon>
        <taxon>Cerambycidae</taxon>
        <taxon>Lamiinae</taxon>
        <taxon>Monochamini</taxon>
        <taxon>Molorchus</taxon>
    </lineage>
</organism>
<keyword evidence="5 6" id="KW-0472">Membrane</keyword>
<dbReference type="Pfam" id="PF00335">
    <property type="entry name" value="Tetraspanin"/>
    <property type="match status" value="1"/>
</dbReference>
<dbReference type="InterPro" id="IPR008952">
    <property type="entry name" value="Tetraspanin_EC2_sf"/>
</dbReference>
<proteinExistence type="inferred from homology"/>
<dbReference type="PIRSF" id="PIRSF002419">
    <property type="entry name" value="Tetraspanin"/>
    <property type="match status" value="1"/>
</dbReference>
<protein>
    <recommendedName>
        <fullName evidence="6">Tetraspanin</fullName>
    </recommendedName>
</protein>
<evidence type="ECO:0000256" key="4">
    <source>
        <dbReference type="ARBA" id="ARBA00022989"/>
    </source>
</evidence>
<dbReference type="PRINTS" id="PR00259">
    <property type="entry name" value="TMFOUR"/>
</dbReference>
<dbReference type="CDD" id="cd03127">
    <property type="entry name" value="tetraspanin_LEL"/>
    <property type="match status" value="1"/>
</dbReference>
<dbReference type="EMBL" id="JAPWTJ010000031">
    <property type="protein sequence ID" value="KAJ8984593.1"/>
    <property type="molecule type" value="Genomic_DNA"/>
</dbReference>
<evidence type="ECO:0000256" key="5">
    <source>
        <dbReference type="ARBA" id="ARBA00023136"/>
    </source>
</evidence>
<evidence type="ECO:0000313" key="8">
    <source>
        <dbReference type="Proteomes" id="UP001162164"/>
    </source>
</evidence>
<sequence length="234" mass="26582">MGWDDDVVKCLVFWANFFLALVGITLLSLGITYKINLEELIYVIPKDYHHIIVIPILAIPLGSIIIAIAVFGCYGCITEKSNFVTVYGAVLLIIVTVQLAVGICAFLLIRDRQKFDRDLNVALSEVFRNYENVYEYKEIADLIQHRLKCCGTNGTSYWAVIPKSCYETDTKIIYDQPCPRLVSGYLNRCVLIVGIAVLIFSIAVLLGSVISLSFARYLKVHQRRDQYISPPFWW</sequence>
<accession>A0ABQ9K4R3</accession>
<comment type="similarity">
    <text evidence="2 6">Belongs to the tetraspanin (TM4SF) family.</text>
</comment>
<keyword evidence="4 6" id="KW-1133">Transmembrane helix</keyword>
<evidence type="ECO:0000313" key="7">
    <source>
        <dbReference type="EMBL" id="KAJ8984593.1"/>
    </source>
</evidence>
<dbReference type="Proteomes" id="UP001162164">
    <property type="component" value="Unassembled WGS sequence"/>
</dbReference>